<keyword evidence="4 7" id="KW-0812">Transmembrane</keyword>
<evidence type="ECO:0000256" key="4">
    <source>
        <dbReference type="ARBA" id="ARBA00022692"/>
    </source>
</evidence>
<dbReference type="OrthoDB" id="1682423at2"/>
<keyword evidence="6 7" id="KW-0472">Membrane</keyword>
<comment type="subcellular location">
    <subcellularLocation>
        <location evidence="1">Cell membrane</location>
        <topology evidence="1">Multi-pass membrane protein</topology>
    </subcellularLocation>
</comment>
<evidence type="ECO:0000256" key="5">
    <source>
        <dbReference type="ARBA" id="ARBA00022989"/>
    </source>
</evidence>
<evidence type="ECO:0000313" key="10">
    <source>
        <dbReference type="Proteomes" id="UP000242497"/>
    </source>
</evidence>
<reference evidence="10" key="1">
    <citation type="submission" date="2016-11" db="EMBL/GenBank/DDBJ databases">
        <authorList>
            <person name="Varghese N."/>
            <person name="Submissions S."/>
        </authorList>
    </citation>
    <scope>NUCLEOTIDE SEQUENCE [LARGE SCALE GENOMIC DNA]</scope>
    <source>
        <strain evidence="10">DSM 15518</strain>
    </source>
</reference>
<evidence type="ECO:0000259" key="8">
    <source>
        <dbReference type="Pfam" id="PF04239"/>
    </source>
</evidence>
<gene>
    <name evidence="9" type="ORF">SAMN02744037_00842</name>
</gene>
<feature type="domain" description="YetF C-terminal" evidence="8">
    <location>
        <begin position="79"/>
        <end position="209"/>
    </location>
</feature>
<dbReference type="EMBL" id="FRAE01000013">
    <property type="protein sequence ID" value="SHJ78798.1"/>
    <property type="molecule type" value="Genomic_DNA"/>
</dbReference>
<name>A0A1M6M5T2_9FIRM</name>
<protein>
    <submittedName>
        <fullName evidence="9">Uncharacterized membrane protein YcaP, DUF421 family</fullName>
    </submittedName>
</protein>
<keyword evidence="10" id="KW-1185">Reference proteome</keyword>
<dbReference type="Pfam" id="PF04239">
    <property type="entry name" value="DUF421"/>
    <property type="match status" value="1"/>
</dbReference>
<evidence type="ECO:0000256" key="7">
    <source>
        <dbReference type="SAM" id="Phobius"/>
    </source>
</evidence>
<feature type="transmembrane region" description="Helical" evidence="7">
    <location>
        <begin position="6"/>
        <end position="23"/>
    </location>
</feature>
<evidence type="ECO:0000256" key="3">
    <source>
        <dbReference type="ARBA" id="ARBA00022475"/>
    </source>
</evidence>
<keyword evidence="5 7" id="KW-1133">Transmembrane helix</keyword>
<dbReference type="Gene3D" id="3.30.240.20">
    <property type="entry name" value="bsu07140 like domains"/>
    <property type="match status" value="2"/>
</dbReference>
<sequence length="225" mass="25659">MITILIRTLILYTFVLISVRIMGKGELSEMQPFELVVTLMIAELAALPMEDIRLPLINGIVAIITILFAQIIISYVNLKSEKARKIICGKPSLLINKGIINEKELRRLRINMNDLIEQLRIKDYPVIQDIEYAILETNGDLSIIPKSNKRPVTVEDVKANPPYEGLPVSLIIDGNINYDNLKKISLNISWLQEELKKQGINDPKEVLFSYIDETKNIFVQKKDKS</sequence>
<accession>A0A1M6M5T2</accession>
<dbReference type="AlphaFoldDB" id="A0A1M6M5T2"/>
<dbReference type="InterPro" id="IPR023090">
    <property type="entry name" value="UPF0702_alpha/beta_dom_sf"/>
</dbReference>
<organism evidence="9 10">
    <name type="scientific">Tepidibacter formicigenes DSM 15518</name>
    <dbReference type="NCBI Taxonomy" id="1123349"/>
    <lineage>
        <taxon>Bacteria</taxon>
        <taxon>Bacillati</taxon>
        <taxon>Bacillota</taxon>
        <taxon>Clostridia</taxon>
        <taxon>Peptostreptococcales</taxon>
        <taxon>Peptostreptococcaceae</taxon>
        <taxon>Tepidibacter</taxon>
    </lineage>
</organism>
<keyword evidence="3" id="KW-1003">Cell membrane</keyword>
<dbReference type="PANTHER" id="PTHR34582">
    <property type="entry name" value="UPF0702 TRANSMEMBRANE PROTEIN YCAP"/>
    <property type="match status" value="1"/>
</dbReference>
<evidence type="ECO:0000256" key="1">
    <source>
        <dbReference type="ARBA" id="ARBA00004651"/>
    </source>
</evidence>
<evidence type="ECO:0000256" key="6">
    <source>
        <dbReference type="ARBA" id="ARBA00023136"/>
    </source>
</evidence>
<dbReference type="Proteomes" id="UP000242497">
    <property type="component" value="Unassembled WGS sequence"/>
</dbReference>
<dbReference type="PANTHER" id="PTHR34582:SF6">
    <property type="entry name" value="UPF0702 TRANSMEMBRANE PROTEIN YCAP"/>
    <property type="match status" value="1"/>
</dbReference>
<dbReference type="RefSeq" id="WP_072887552.1">
    <property type="nucleotide sequence ID" value="NZ_FRAE01000013.1"/>
</dbReference>
<evidence type="ECO:0000313" key="9">
    <source>
        <dbReference type="EMBL" id="SHJ78798.1"/>
    </source>
</evidence>
<feature type="transmembrane region" description="Helical" evidence="7">
    <location>
        <begin position="55"/>
        <end position="76"/>
    </location>
</feature>
<proteinExistence type="inferred from homology"/>
<dbReference type="STRING" id="1123349.SAMN02744037_00842"/>
<comment type="similarity">
    <text evidence="2">Belongs to the UPF0702 family.</text>
</comment>
<dbReference type="InterPro" id="IPR007353">
    <property type="entry name" value="DUF421"/>
</dbReference>
<evidence type="ECO:0000256" key="2">
    <source>
        <dbReference type="ARBA" id="ARBA00006448"/>
    </source>
</evidence>
<dbReference type="GO" id="GO:0005886">
    <property type="term" value="C:plasma membrane"/>
    <property type="evidence" value="ECO:0007669"/>
    <property type="project" value="UniProtKB-SubCell"/>
</dbReference>